<dbReference type="AlphaFoldDB" id="A0A1G9EFS9"/>
<dbReference type="Proteomes" id="UP000198510">
    <property type="component" value="Unassembled WGS sequence"/>
</dbReference>
<dbReference type="InterPro" id="IPR007621">
    <property type="entry name" value="TPM_dom"/>
</dbReference>
<dbReference type="PANTHER" id="PTHR30373:SF8">
    <property type="entry name" value="BLL7265 PROTEIN"/>
    <property type="match status" value="1"/>
</dbReference>
<dbReference type="RefSeq" id="WP_089681452.1">
    <property type="nucleotide sequence ID" value="NZ_FNFO01000003.1"/>
</dbReference>
<dbReference type="Pfam" id="PF04536">
    <property type="entry name" value="TPM_phosphatase"/>
    <property type="match status" value="1"/>
</dbReference>
<dbReference type="OrthoDB" id="9786161at2"/>
<dbReference type="EMBL" id="FNFO01000003">
    <property type="protein sequence ID" value="SDK74911.1"/>
    <property type="molecule type" value="Genomic_DNA"/>
</dbReference>
<evidence type="ECO:0000313" key="2">
    <source>
        <dbReference type="EMBL" id="SDK74911.1"/>
    </source>
</evidence>
<protein>
    <submittedName>
        <fullName evidence="2">TLP18.3, Psb32 and MOLO-1 founding protein of phosphatase</fullName>
    </submittedName>
</protein>
<organism evidence="2 3">
    <name type="scientific">Catalinimonas alkaloidigena</name>
    <dbReference type="NCBI Taxonomy" id="1075417"/>
    <lineage>
        <taxon>Bacteria</taxon>
        <taxon>Pseudomonadati</taxon>
        <taxon>Bacteroidota</taxon>
        <taxon>Cytophagia</taxon>
        <taxon>Cytophagales</taxon>
        <taxon>Catalimonadaceae</taxon>
        <taxon>Catalinimonas</taxon>
    </lineage>
</organism>
<evidence type="ECO:0000259" key="1">
    <source>
        <dbReference type="Pfam" id="PF04536"/>
    </source>
</evidence>
<keyword evidence="3" id="KW-1185">Reference proteome</keyword>
<accession>A0A1G9EFS9</accession>
<proteinExistence type="predicted"/>
<dbReference type="Gene3D" id="3.10.310.50">
    <property type="match status" value="1"/>
</dbReference>
<evidence type="ECO:0000313" key="3">
    <source>
        <dbReference type="Proteomes" id="UP000198510"/>
    </source>
</evidence>
<name>A0A1G9EFS9_9BACT</name>
<reference evidence="2 3" key="1">
    <citation type="submission" date="2016-10" db="EMBL/GenBank/DDBJ databases">
        <authorList>
            <person name="de Groot N.N."/>
        </authorList>
    </citation>
    <scope>NUCLEOTIDE SEQUENCE [LARGE SCALE GENOMIC DNA]</scope>
    <source>
        <strain evidence="2 3">DSM 25186</strain>
    </source>
</reference>
<feature type="domain" description="TPM" evidence="1">
    <location>
        <begin position="4"/>
        <end position="120"/>
    </location>
</feature>
<dbReference type="PANTHER" id="PTHR30373">
    <property type="entry name" value="UPF0603 PROTEIN YGCG"/>
    <property type="match status" value="1"/>
</dbReference>
<dbReference type="STRING" id="1075417.SAMN05421823_103455"/>
<gene>
    <name evidence="2" type="ORF">SAMN05421823_103455</name>
</gene>
<sequence>MAKEFFSSSQQQQIIAAIKDAELNTSGEIQVHIERTCKGEVLDRAADLFATLKMHKTALRNGVLFYLAFESHQFAILGDKGINQKVPPGFWDDIKEHMAVLFRQGKFTEGLEEGIRMAGQELKVHFPRQKDDINELPDDISFGKN</sequence>